<dbReference type="OrthoDB" id="961300at2"/>
<dbReference type="EMBL" id="QGDT01000002">
    <property type="protein sequence ID" value="PWJ59271.1"/>
    <property type="molecule type" value="Genomic_DNA"/>
</dbReference>
<accession>A0A316AP46</accession>
<protein>
    <submittedName>
        <fullName evidence="1">Uncharacterized protein</fullName>
    </submittedName>
</protein>
<gene>
    <name evidence="1" type="ORF">CLV98_102103</name>
</gene>
<organism evidence="1 2">
    <name type="scientific">Dyadobacter jejuensis</name>
    <dbReference type="NCBI Taxonomy" id="1082580"/>
    <lineage>
        <taxon>Bacteria</taxon>
        <taxon>Pseudomonadati</taxon>
        <taxon>Bacteroidota</taxon>
        <taxon>Cytophagia</taxon>
        <taxon>Cytophagales</taxon>
        <taxon>Spirosomataceae</taxon>
        <taxon>Dyadobacter</taxon>
    </lineage>
</organism>
<dbReference type="RefSeq" id="WP_109673173.1">
    <property type="nucleotide sequence ID" value="NZ_QGDT01000002.1"/>
</dbReference>
<dbReference type="Proteomes" id="UP000245880">
    <property type="component" value="Unassembled WGS sequence"/>
</dbReference>
<proteinExistence type="predicted"/>
<comment type="caution">
    <text evidence="1">The sequence shown here is derived from an EMBL/GenBank/DDBJ whole genome shotgun (WGS) entry which is preliminary data.</text>
</comment>
<evidence type="ECO:0000313" key="1">
    <source>
        <dbReference type="EMBL" id="PWJ59271.1"/>
    </source>
</evidence>
<keyword evidence="2" id="KW-1185">Reference proteome</keyword>
<sequence length="91" mass="9939">MSENNKTPAASYVKDLLTAGPSNSVLQGLELSVSTILGKTLLRRLPTPLNYAVPFVVEKLIAKHAVPQGRDLLIQALRWVKRATADPVRGY</sequence>
<dbReference type="AlphaFoldDB" id="A0A316AP46"/>
<name>A0A316AP46_9BACT</name>
<reference evidence="1 2" key="1">
    <citation type="submission" date="2018-03" db="EMBL/GenBank/DDBJ databases">
        <title>Genomic Encyclopedia of Archaeal and Bacterial Type Strains, Phase II (KMG-II): from individual species to whole genera.</title>
        <authorList>
            <person name="Goeker M."/>
        </authorList>
    </citation>
    <scope>NUCLEOTIDE SEQUENCE [LARGE SCALE GENOMIC DNA]</scope>
    <source>
        <strain evidence="1 2">DSM 100346</strain>
    </source>
</reference>
<evidence type="ECO:0000313" key="2">
    <source>
        <dbReference type="Proteomes" id="UP000245880"/>
    </source>
</evidence>